<evidence type="ECO:0000313" key="2">
    <source>
        <dbReference type="Proteomes" id="UP000003793"/>
    </source>
</evidence>
<organism evidence="1 2">
    <name type="scientific">Coprococcus comes ATCC 27758</name>
    <dbReference type="NCBI Taxonomy" id="470146"/>
    <lineage>
        <taxon>Bacteria</taxon>
        <taxon>Bacillati</taxon>
        <taxon>Bacillota</taxon>
        <taxon>Clostridia</taxon>
        <taxon>Lachnospirales</taxon>
        <taxon>Lachnospiraceae</taxon>
        <taxon>Coprococcus</taxon>
    </lineage>
</organism>
<gene>
    <name evidence="1" type="ORF">COPCOM_02377</name>
</gene>
<dbReference type="AlphaFoldDB" id="C0BBC1"/>
<comment type="caution">
    <text evidence="1">The sequence shown here is derived from an EMBL/GenBank/DDBJ whole genome shotgun (WGS) entry which is preliminary data.</text>
</comment>
<protein>
    <submittedName>
        <fullName evidence="1">Uncharacterized protein</fullName>
    </submittedName>
</protein>
<reference evidence="1 2" key="1">
    <citation type="submission" date="2009-02" db="EMBL/GenBank/DDBJ databases">
        <authorList>
            <person name="Fulton L."/>
            <person name="Clifton S."/>
            <person name="Fulton B."/>
            <person name="Xu J."/>
            <person name="Minx P."/>
            <person name="Pepin K.H."/>
            <person name="Johnson M."/>
            <person name="Bhonagiri V."/>
            <person name="Nash W.E."/>
            <person name="Mardis E.R."/>
            <person name="Wilson R.K."/>
        </authorList>
    </citation>
    <scope>NUCLEOTIDE SEQUENCE [LARGE SCALE GENOMIC DNA]</scope>
    <source>
        <strain evidence="1 2">ATCC 27758</strain>
    </source>
</reference>
<sequence>MYILYVLSAIVPSDFYSIKFLLIFYNNCLDFEIISDTQKPPQSGNVIKLR</sequence>
<proteinExistence type="predicted"/>
<evidence type="ECO:0000313" key="1">
    <source>
        <dbReference type="EMBL" id="EEG89395.1"/>
    </source>
</evidence>
<dbReference type="HOGENOM" id="CLU_3116775_0_0_9"/>
<dbReference type="EMBL" id="ABVR01000041">
    <property type="protein sequence ID" value="EEG89395.1"/>
    <property type="molecule type" value="Genomic_DNA"/>
</dbReference>
<reference evidence="1 2" key="2">
    <citation type="submission" date="2009-03" db="EMBL/GenBank/DDBJ databases">
        <title>Draft genome sequence of Coprococcus comes (ATCC 27758).</title>
        <authorList>
            <person name="Sudarsanam P."/>
            <person name="Ley R."/>
            <person name="Guruge J."/>
            <person name="Turnbaugh P.J."/>
            <person name="Mahowald M."/>
            <person name="Liep D."/>
            <person name="Gordon J."/>
        </authorList>
    </citation>
    <scope>NUCLEOTIDE SEQUENCE [LARGE SCALE GENOMIC DNA]</scope>
    <source>
        <strain evidence="1 2">ATCC 27758</strain>
    </source>
</reference>
<name>C0BBC1_9FIRM</name>
<dbReference type="Proteomes" id="UP000003793">
    <property type="component" value="Unassembled WGS sequence"/>
</dbReference>
<accession>C0BBC1</accession>